<dbReference type="RefSeq" id="WP_190109875.1">
    <property type="nucleotide sequence ID" value="NZ_BMVB01000007.1"/>
</dbReference>
<dbReference type="GO" id="GO:0004672">
    <property type="term" value="F:protein kinase activity"/>
    <property type="evidence" value="ECO:0007669"/>
    <property type="project" value="InterPro"/>
</dbReference>
<feature type="compositionally biased region" description="Pro residues" evidence="1">
    <location>
        <begin position="302"/>
        <end position="320"/>
    </location>
</feature>
<dbReference type="GO" id="GO:0005524">
    <property type="term" value="F:ATP binding"/>
    <property type="evidence" value="ECO:0007669"/>
    <property type="project" value="InterPro"/>
</dbReference>
<evidence type="ECO:0000313" key="3">
    <source>
        <dbReference type="EMBL" id="GHC48943.1"/>
    </source>
</evidence>
<name>A0A918TIC3_STRCJ</name>
<dbReference type="Proteomes" id="UP000646244">
    <property type="component" value="Unassembled WGS sequence"/>
</dbReference>
<reference evidence="3" key="2">
    <citation type="submission" date="2020-09" db="EMBL/GenBank/DDBJ databases">
        <authorList>
            <person name="Sun Q."/>
            <person name="Ohkuma M."/>
        </authorList>
    </citation>
    <scope>NUCLEOTIDE SEQUENCE</scope>
    <source>
        <strain evidence="3">JCM 4633</strain>
    </source>
</reference>
<dbReference type="PROSITE" id="PS50011">
    <property type="entry name" value="PROTEIN_KINASE_DOM"/>
    <property type="match status" value="1"/>
</dbReference>
<dbReference type="InterPro" id="IPR000719">
    <property type="entry name" value="Prot_kinase_dom"/>
</dbReference>
<dbReference type="InterPro" id="IPR011009">
    <property type="entry name" value="Kinase-like_dom_sf"/>
</dbReference>
<dbReference type="EMBL" id="BMVB01000007">
    <property type="protein sequence ID" value="GHC48943.1"/>
    <property type="molecule type" value="Genomic_DNA"/>
</dbReference>
<organism evidence="3 4">
    <name type="scientific">Streptomyces cinnamoneus</name>
    <name type="common">Streptoverticillium cinnamoneum</name>
    <dbReference type="NCBI Taxonomy" id="53446"/>
    <lineage>
        <taxon>Bacteria</taxon>
        <taxon>Bacillati</taxon>
        <taxon>Actinomycetota</taxon>
        <taxon>Actinomycetes</taxon>
        <taxon>Kitasatosporales</taxon>
        <taxon>Streptomycetaceae</taxon>
        <taxon>Streptomyces</taxon>
        <taxon>Streptomyces cinnamoneus group</taxon>
    </lineage>
</organism>
<protein>
    <recommendedName>
        <fullName evidence="2">Protein kinase domain-containing protein</fullName>
    </recommendedName>
</protein>
<feature type="domain" description="Protein kinase" evidence="2">
    <location>
        <begin position="1"/>
        <end position="301"/>
    </location>
</feature>
<feature type="region of interest" description="Disordered" evidence="1">
    <location>
        <begin position="297"/>
        <end position="361"/>
    </location>
</feature>
<dbReference type="AlphaFoldDB" id="A0A918TIC3"/>
<accession>A0A918TIC3</accession>
<evidence type="ECO:0000313" key="4">
    <source>
        <dbReference type="Proteomes" id="UP000646244"/>
    </source>
</evidence>
<evidence type="ECO:0000256" key="1">
    <source>
        <dbReference type="SAM" id="MobiDB-lite"/>
    </source>
</evidence>
<gene>
    <name evidence="3" type="ORF">GCM10010507_25740</name>
</gene>
<evidence type="ECO:0000259" key="2">
    <source>
        <dbReference type="PROSITE" id="PS50011"/>
    </source>
</evidence>
<comment type="caution">
    <text evidence="3">The sequence shown here is derived from an EMBL/GenBank/DDBJ whole genome shotgun (WGS) entry which is preliminary data.</text>
</comment>
<reference evidence="3" key="1">
    <citation type="journal article" date="2014" name="Int. J. Syst. Evol. Microbiol.">
        <title>Complete genome sequence of Corynebacterium casei LMG S-19264T (=DSM 44701T), isolated from a smear-ripened cheese.</title>
        <authorList>
            <consortium name="US DOE Joint Genome Institute (JGI-PGF)"/>
            <person name="Walter F."/>
            <person name="Albersmeier A."/>
            <person name="Kalinowski J."/>
            <person name="Ruckert C."/>
        </authorList>
    </citation>
    <scope>NUCLEOTIDE SEQUENCE</scope>
    <source>
        <strain evidence="3">JCM 4633</strain>
    </source>
</reference>
<sequence>MERNEPREADTELAFVSPQGTVRRLLVGLGPDRPRLVRPPAVARPVRLDGDRRGLQVRLPAAEAGNRLVHGLLEAETSAALALHRAYGGTRFRGLFPVPLGHDMNAAEPFILYAAPRGRPLSALTQGVSTSDQRAIERDLVLAVGLMAAAGLVHRGIVPPAVRWDGRRLQLWDLGSVARTGQPRTPWGVAPYASPEQRAGVGAVDPRDALWSVGQLLHELVTGRPGNPDGPAPDLARHHTLAHTLAPVFAPRAADRPTAAELLGRLMPDAGAALLTTGVPDPLDPYRREFDEALRRKHASLPRPPRPPGEPVPPPLPPYGPDGGPATGFEQAPRRRGPRTWFYGGGAGPSGTSGPEGDRRR</sequence>
<dbReference type="Gene3D" id="1.10.510.10">
    <property type="entry name" value="Transferase(Phosphotransferase) domain 1"/>
    <property type="match status" value="1"/>
</dbReference>
<proteinExistence type="predicted"/>
<dbReference type="SUPFAM" id="SSF56112">
    <property type="entry name" value="Protein kinase-like (PK-like)"/>
    <property type="match status" value="1"/>
</dbReference>